<feature type="compositionally biased region" description="Polar residues" evidence="1">
    <location>
        <begin position="91"/>
        <end position="100"/>
    </location>
</feature>
<dbReference type="AlphaFoldDB" id="A0A9Q9ALP6"/>
<reference evidence="2" key="1">
    <citation type="submission" date="2022-06" db="EMBL/GenBank/DDBJ databases">
        <title>Complete genome sequences of two strains of the flax pathogen Septoria linicola.</title>
        <authorList>
            <person name="Lapalu N."/>
            <person name="Simon A."/>
            <person name="Demenou B."/>
            <person name="Paumier D."/>
            <person name="Guillot M.-P."/>
            <person name="Gout L."/>
            <person name="Valade R."/>
        </authorList>
    </citation>
    <scope>NUCLEOTIDE SEQUENCE</scope>
    <source>
        <strain evidence="2">SE15195</strain>
    </source>
</reference>
<name>A0A9Q9ALP6_9PEZI</name>
<dbReference type="Proteomes" id="UP001056384">
    <property type="component" value="Chromosome 3"/>
</dbReference>
<gene>
    <name evidence="2" type="ORF">Slin15195_G050610</name>
</gene>
<accession>A0A9Q9ALP6</accession>
<feature type="region of interest" description="Disordered" evidence="1">
    <location>
        <begin position="44"/>
        <end position="107"/>
    </location>
</feature>
<feature type="compositionally biased region" description="Acidic residues" evidence="1">
    <location>
        <begin position="56"/>
        <end position="73"/>
    </location>
</feature>
<evidence type="ECO:0000256" key="1">
    <source>
        <dbReference type="SAM" id="MobiDB-lite"/>
    </source>
</evidence>
<evidence type="ECO:0000313" key="2">
    <source>
        <dbReference type="EMBL" id="USW51742.1"/>
    </source>
</evidence>
<feature type="compositionally biased region" description="Basic and acidic residues" evidence="1">
    <location>
        <begin position="44"/>
        <end position="55"/>
    </location>
</feature>
<dbReference type="EMBL" id="CP099420">
    <property type="protein sequence ID" value="USW51742.1"/>
    <property type="molecule type" value="Genomic_DNA"/>
</dbReference>
<organism evidence="2 3">
    <name type="scientific">Septoria linicola</name>
    <dbReference type="NCBI Taxonomy" id="215465"/>
    <lineage>
        <taxon>Eukaryota</taxon>
        <taxon>Fungi</taxon>
        <taxon>Dikarya</taxon>
        <taxon>Ascomycota</taxon>
        <taxon>Pezizomycotina</taxon>
        <taxon>Dothideomycetes</taxon>
        <taxon>Dothideomycetidae</taxon>
        <taxon>Mycosphaerellales</taxon>
        <taxon>Mycosphaerellaceae</taxon>
        <taxon>Septoria</taxon>
    </lineage>
</organism>
<dbReference type="OrthoDB" id="72726at2759"/>
<proteinExistence type="predicted"/>
<feature type="compositionally biased region" description="Basic and acidic residues" evidence="1">
    <location>
        <begin position="74"/>
        <end position="86"/>
    </location>
</feature>
<keyword evidence="3" id="KW-1185">Reference proteome</keyword>
<protein>
    <submittedName>
        <fullName evidence="2">Uncharacterized protein</fullName>
    </submittedName>
</protein>
<evidence type="ECO:0000313" key="3">
    <source>
        <dbReference type="Proteomes" id="UP001056384"/>
    </source>
</evidence>
<sequence>MAMAAGAMLNTRACMLGIPTELRLCIYGLLFRSLVIQVERGPERLHSDHQYKDQTDQDDDSDDEEELDAEGVEEQDRPGRLVDTERGAVTVSRSAPSSSQWRHRTSRGLSKLPGTPYEVAALRLVCKQIACEIGDDWHSQVCYHFPSTTAFIDILSQWSDHQIRSLRRAYVVDTPLPVYAYINPGFYVAHNLNTALCLFPGLQLDTLTVQNIWLEPGGRPIDDWAEFATAGTMKRMLSTQGWKRLEYISGILPLSPVQMKQLGTFVENYKAKKQEPDFRYELGRVRPRGYMRDNLLDRSEGPEDRASTRTAVQQWYADNPKETPLLYESHYLDNVHELQLAMWAERGASADYVEDGAAISSTLESLKDNMTWIELRRTDDYLVDDGVDDPGRHL</sequence>